<dbReference type="PANTHER" id="PTHR21581">
    <property type="entry name" value="D-ALANYL-D-ALANINE CARBOXYPEPTIDASE"/>
    <property type="match status" value="1"/>
</dbReference>
<feature type="active site" description="Proton acceptor" evidence="7">
    <location>
        <position position="97"/>
    </location>
</feature>
<feature type="binding site" evidence="8">
    <location>
        <position position="256"/>
    </location>
    <ligand>
        <name>substrate</name>
    </ligand>
</feature>
<evidence type="ECO:0000313" key="13">
    <source>
        <dbReference type="Proteomes" id="UP000228593"/>
    </source>
</evidence>
<sequence length="317" mass="34499">MKKNFARFAIVVALALTALAPPAMARSVTATAKPVVHALANGQTKAKLAQRHRANSPRFSRLTALRSSAILILDPTTRKVLYQKNASVVMPIASVTKLMTALVVIGAGQDMGEMLVISDADVDRLKYSSSRLRIGTRLTRAAMLHIALMSSENRAASALGRHYPGGTARFVAAMNAKAGVLGMRNTRFVEPTGLASANVSTPEDLARLVVAAQQQPLIRKYSTDRDHTIEQGRHRTVYRNSNRLIASSGWKIGMQKTGYISEAGRCMVLHAMVKGRAVVMVFLDAHGKFARARDANQVRSWLVSNRKPGRYDGGRAR</sequence>
<feature type="active site" evidence="7">
    <location>
        <position position="151"/>
    </location>
</feature>
<dbReference type="GO" id="GO:0009002">
    <property type="term" value="F:serine-type D-Ala-D-Ala carboxypeptidase activity"/>
    <property type="evidence" value="ECO:0007669"/>
    <property type="project" value="InterPro"/>
</dbReference>
<dbReference type="PANTHER" id="PTHR21581:SF26">
    <property type="entry name" value="D-ALANYL-D-ALANINE ENDOPEPTIDASE"/>
    <property type="match status" value="1"/>
</dbReference>
<evidence type="ECO:0000256" key="9">
    <source>
        <dbReference type="RuleBase" id="RU004016"/>
    </source>
</evidence>
<dbReference type="PRINTS" id="PR00725">
    <property type="entry name" value="DADACBPTASE1"/>
</dbReference>
<accession>A0A2G8SVW5</accession>
<dbReference type="GO" id="GO:0009252">
    <property type="term" value="P:peptidoglycan biosynthetic process"/>
    <property type="evidence" value="ECO:0007669"/>
    <property type="project" value="UniProtKB-KW"/>
</dbReference>
<evidence type="ECO:0000256" key="2">
    <source>
        <dbReference type="ARBA" id="ARBA00022729"/>
    </source>
</evidence>
<keyword evidence="4" id="KW-0133">Cell shape</keyword>
<evidence type="ECO:0000259" key="11">
    <source>
        <dbReference type="Pfam" id="PF00768"/>
    </source>
</evidence>
<reference evidence="12 13" key="1">
    <citation type="submission" date="2017-10" db="EMBL/GenBank/DDBJ databases">
        <title>Massilia psychrophilum sp. nov., a novel purple-pigmented bacterium isolated from Tianshan glacier, Xinjiang Municipality, China.</title>
        <authorList>
            <person name="Wang H."/>
        </authorList>
    </citation>
    <scope>NUCLEOTIDE SEQUENCE [LARGE SCALE GENOMIC DNA]</scope>
    <source>
        <strain evidence="12 13">JCM 30813</strain>
    </source>
</reference>
<dbReference type="OrthoDB" id="5688590at2"/>
<dbReference type="AlphaFoldDB" id="A0A2G8SVW5"/>
<dbReference type="Gene3D" id="3.40.710.10">
    <property type="entry name" value="DD-peptidase/beta-lactamase superfamily"/>
    <property type="match status" value="1"/>
</dbReference>
<keyword evidence="2 10" id="KW-0732">Signal</keyword>
<dbReference type="Pfam" id="PF00768">
    <property type="entry name" value="Peptidase_S11"/>
    <property type="match status" value="1"/>
</dbReference>
<keyword evidence="5" id="KW-0573">Peptidoglycan synthesis</keyword>
<feature type="chain" id="PRO_5013930168" evidence="10">
    <location>
        <begin position="26"/>
        <end position="317"/>
    </location>
</feature>
<dbReference type="Proteomes" id="UP000228593">
    <property type="component" value="Unassembled WGS sequence"/>
</dbReference>
<dbReference type="InterPro" id="IPR018044">
    <property type="entry name" value="Peptidase_S11"/>
</dbReference>
<dbReference type="GO" id="GO:0071555">
    <property type="term" value="P:cell wall organization"/>
    <property type="evidence" value="ECO:0007669"/>
    <property type="project" value="UniProtKB-KW"/>
</dbReference>
<organism evidence="12 13">
    <name type="scientific">Massilia psychrophila</name>
    <dbReference type="NCBI Taxonomy" id="1603353"/>
    <lineage>
        <taxon>Bacteria</taxon>
        <taxon>Pseudomonadati</taxon>
        <taxon>Pseudomonadota</taxon>
        <taxon>Betaproteobacteria</taxon>
        <taxon>Burkholderiales</taxon>
        <taxon>Oxalobacteraceae</taxon>
        <taxon>Telluria group</taxon>
        <taxon>Massilia</taxon>
    </lineage>
</organism>
<dbReference type="SUPFAM" id="SSF56601">
    <property type="entry name" value="beta-lactamase/transpeptidase-like"/>
    <property type="match status" value="1"/>
</dbReference>
<comment type="similarity">
    <text evidence="1 9">Belongs to the peptidase S11 family.</text>
</comment>
<comment type="caution">
    <text evidence="12">The sequence shown here is derived from an EMBL/GenBank/DDBJ whole genome shotgun (WGS) entry which is preliminary data.</text>
</comment>
<keyword evidence="6" id="KW-0961">Cell wall biogenesis/degradation</keyword>
<feature type="signal peptide" evidence="10">
    <location>
        <begin position="1"/>
        <end position="25"/>
    </location>
</feature>
<dbReference type="EMBL" id="PDOB01000056">
    <property type="protein sequence ID" value="PIL37926.1"/>
    <property type="molecule type" value="Genomic_DNA"/>
</dbReference>
<dbReference type="RefSeq" id="WP_099917828.1">
    <property type="nucleotide sequence ID" value="NZ_BMHS01000041.1"/>
</dbReference>
<feature type="active site" description="Acyl-ester intermediate" evidence="7">
    <location>
        <position position="94"/>
    </location>
</feature>
<evidence type="ECO:0000256" key="7">
    <source>
        <dbReference type="PIRSR" id="PIRSR618044-1"/>
    </source>
</evidence>
<feature type="domain" description="Peptidase S11 D-alanyl-D-alanine carboxypeptidase A N-terminal" evidence="11">
    <location>
        <begin position="64"/>
        <end position="286"/>
    </location>
</feature>
<keyword evidence="13" id="KW-1185">Reference proteome</keyword>
<name>A0A2G8SVW5_9BURK</name>
<dbReference type="InterPro" id="IPR001967">
    <property type="entry name" value="Peptidase_S11_N"/>
</dbReference>
<evidence type="ECO:0000256" key="10">
    <source>
        <dbReference type="SAM" id="SignalP"/>
    </source>
</evidence>
<evidence type="ECO:0000256" key="1">
    <source>
        <dbReference type="ARBA" id="ARBA00007164"/>
    </source>
</evidence>
<keyword evidence="3" id="KW-0378">Hydrolase</keyword>
<evidence type="ECO:0000256" key="8">
    <source>
        <dbReference type="PIRSR" id="PIRSR618044-2"/>
    </source>
</evidence>
<gene>
    <name evidence="12" type="ORF">CR103_20780</name>
</gene>
<dbReference type="GO" id="GO:0008360">
    <property type="term" value="P:regulation of cell shape"/>
    <property type="evidence" value="ECO:0007669"/>
    <property type="project" value="UniProtKB-KW"/>
</dbReference>
<evidence type="ECO:0000256" key="6">
    <source>
        <dbReference type="ARBA" id="ARBA00023316"/>
    </source>
</evidence>
<proteinExistence type="inferred from homology"/>
<evidence type="ECO:0000313" key="12">
    <source>
        <dbReference type="EMBL" id="PIL37926.1"/>
    </source>
</evidence>
<evidence type="ECO:0000256" key="4">
    <source>
        <dbReference type="ARBA" id="ARBA00022960"/>
    </source>
</evidence>
<evidence type="ECO:0000256" key="5">
    <source>
        <dbReference type="ARBA" id="ARBA00022984"/>
    </source>
</evidence>
<protein>
    <submittedName>
        <fullName evidence="12">Peptidase S11</fullName>
    </submittedName>
</protein>
<evidence type="ECO:0000256" key="3">
    <source>
        <dbReference type="ARBA" id="ARBA00022801"/>
    </source>
</evidence>
<dbReference type="InterPro" id="IPR012338">
    <property type="entry name" value="Beta-lactam/transpept-like"/>
</dbReference>
<dbReference type="GO" id="GO:0006508">
    <property type="term" value="P:proteolysis"/>
    <property type="evidence" value="ECO:0007669"/>
    <property type="project" value="InterPro"/>
</dbReference>